<evidence type="ECO:0000313" key="4">
    <source>
        <dbReference type="Proteomes" id="UP000034075"/>
    </source>
</evidence>
<accession>A0A0G0EXG3</accession>
<dbReference type="Gene3D" id="2.20.28.10">
    <property type="match status" value="1"/>
</dbReference>
<evidence type="ECO:0000259" key="2">
    <source>
        <dbReference type="PROSITE" id="PS50903"/>
    </source>
</evidence>
<dbReference type="PROSITE" id="PS50903">
    <property type="entry name" value="RUBREDOXIN_LIKE"/>
    <property type="match status" value="1"/>
</dbReference>
<feature type="region of interest" description="Disordered" evidence="1">
    <location>
        <begin position="1"/>
        <end position="25"/>
    </location>
</feature>
<dbReference type="InterPro" id="IPR024934">
    <property type="entry name" value="Rubredoxin-like_dom"/>
</dbReference>
<evidence type="ECO:0000313" key="3">
    <source>
        <dbReference type="EMBL" id="KKQ11588.1"/>
    </source>
</evidence>
<organism evidence="3 4">
    <name type="scientific">candidate division WS6 bacterium GW2011_GWC2_36_7</name>
    <dbReference type="NCBI Taxonomy" id="1619091"/>
    <lineage>
        <taxon>Bacteria</taxon>
        <taxon>Candidatus Dojkabacteria</taxon>
    </lineage>
</organism>
<dbReference type="InterPro" id="IPR048574">
    <property type="entry name" value="RUBY_RBDX"/>
</dbReference>
<comment type="caution">
    <text evidence="3">The sequence shown here is derived from an EMBL/GenBank/DDBJ whole genome shotgun (WGS) entry which is preliminary data.</text>
</comment>
<reference evidence="3 4" key="1">
    <citation type="journal article" date="2015" name="Nature">
        <title>rRNA introns, odd ribosomes, and small enigmatic genomes across a large radiation of phyla.</title>
        <authorList>
            <person name="Brown C.T."/>
            <person name="Hug L.A."/>
            <person name="Thomas B.C."/>
            <person name="Sharon I."/>
            <person name="Castelle C.J."/>
            <person name="Singh A."/>
            <person name="Wilkins M.J."/>
            <person name="Williams K.H."/>
            <person name="Banfield J.F."/>
        </authorList>
    </citation>
    <scope>NUCLEOTIDE SEQUENCE [LARGE SCALE GENOMIC DNA]</scope>
</reference>
<sequence>MEDILNNNQQNGITTPTPTPDITSNVAPVNPDEFVVKEPPPHGLDSSWRRWKCLVCGYVYEGLYKGEMICPKCGNKDQDKFDEAD</sequence>
<dbReference type="Pfam" id="PF21349">
    <property type="entry name" value="RUBY_RBDX"/>
    <property type="match status" value="1"/>
</dbReference>
<protein>
    <recommendedName>
        <fullName evidence="2">Rubredoxin-like domain-containing protein</fullName>
    </recommendedName>
</protein>
<proteinExistence type="predicted"/>
<name>A0A0G0EXG3_9BACT</name>
<dbReference type="SUPFAM" id="SSF57802">
    <property type="entry name" value="Rubredoxin-like"/>
    <property type="match status" value="1"/>
</dbReference>
<dbReference type="AlphaFoldDB" id="A0A0G0EXG3"/>
<gene>
    <name evidence="3" type="ORF">US24_C0022G0009</name>
</gene>
<feature type="compositionally biased region" description="Polar residues" evidence="1">
    <location>
        <begin position="1"/>
        <end position="13"/>
    </location>
</feature>
<feature type="domain" description="Rubredoxin-like" evidence="2">
    <location>
        <begin position="48"/>
        <end position="84"/>
    </location>
</feature>
<dbReference type="EMBL" id="LBSF01000022">
    <property type="protein sequence ID" value="KKQ11588.1"/>
    <property type="molecule type" value="Genomic_DNA"/>
</dbReference>
<dbReference type="Proteomes" id="UP000034075">
    <property type="component" value="Unassembled WGS sequence"/>
</dbReference>
<dbReference type="GO" id="GO:0005506">
    <property type="term" value="F:iron ion binding"/>
    <property type="evidence" value="ECO:0007669"/>
    <property type="project" value="InterPro"/>
</dbReference>
<evidence type="ECO:0000256" key="1">
    <source>
        <dbReference type="SAM" id="MobiDB-lite"/>
    </source>
</evidence>